<keyword evidence="5" id="KW-0808">Transferase</keyword>
<name>A0A8J8MNW8_9FIRM</name>
<evidence type="ECO:0000256" key="3">
    <source>
        <dbReference type="ARBA" id="ARBA00021980"/>
    </source>
</evidence>
<evidence type="ECO:0000313" key="8">
    <source>
        <dbReference type="EMBL" id="QUI25036.1"/>
    </source>
</evidence>
<evidence type="ECO:0000256" key="4">
    <source>
        <dbReference type="ARBA" id="ARBA00022676"/>
    </source>
</evidence>
<dbReference type="PROSITE" id="PS01232">
    <property type="entry name" value="PNP_UDP_1"/>
    <property type="match status" value="1"/>
</dbReference>
<dbReference type="RefSeq" id="WP_330619635.1">
    <property type="nucleotide sequence ID" value="NZ_CP058649.1"/>
</dbReference>
<dbReference type="CDD" id="cd17767">
    <property type="entry name" value="UP_EcUdp-like"/>
    <property type="match status" value="1"/>
</dbReference>
<dbReference type="GO" id="GO:0009164">
    <property type="term" value="P:nucleoside catabolic process"/>
    <property type="evidence" value="ECO:0007669"/>
    <property type="project" value="UniProtKB-ARBA"/>
</dbReference>
<evidence type="ECO:0000256" key="6">
    <source>
        <dbReference type="ARBA" id="ARBA00048447"/>
    </source>
</evidence>
<dbReference type="GO" id="GO:0005829">
    <property type="term" value="C:cytosol"/>
    <property type="evidence" value="ECO:0007669"/>
    <property type="project" value="TreeGrafter"/>
</dbReference>
<evidence type="ECO:0000256" key="2">
    <source>
        <dbReference type="ARBA" id="ARBA00011888"/>
    </source>
</evidence>
<dbReference type="AlphaFoldDB" id="A0A8J8MNW8"/>
<gene>
    <name evidence="8" type="ORF">HZI73_23285</name>
</gene>
<dbReference type="EC" id="2.4.2.3" evidence="2"/>
<dbReference type="Proteomes" id="UP000683246">
    <property type="component" value="Chromosome"/>
</dbReference>
<organism evidence="8 9">
    <name type="scientific">Vallitalea pronyensis</name>
    <dbReference type="NCBI Taxonomy" id="1348613"/>
    <lineage>
        <taxon>Bacteria</taxon>
        <taxon>Bacillati</taxon>
        <taxon>Bacillota</taxon>
        <taxon>Clostridia</taxon>
        <taxon>Lachnospirales</taxon>
        <taxon>Vallitaleaceae</taxon>
        <taxon>Vallitalea</taxon>
    </lineage>
</organism>
<keyword evidence="4" id="KW-0328">Glycosyltransferase</keyword>
<dbReference type="Gene3D" id="3.40.50.1580">
    <property type="entry name" value="Nucleoside phosphorylase domain"/>
    <property type="match status" value="1"/>
</dbReference>
<evidence type="ECO:0000256" key="1">
    <source>
        <dbReference type="ARBA" id="ARBA00010456"/>
    </source>
</evidence>
<reference evidence="8" key="1">
    <citation type="submission" date="2020-07" db="EMBL/GenBank/DDBJ databases">
        <title>Vallitalea pronyensis genome.</title>
        <authorList>
            <person name="Postec A."/>
        </authorList>
    </citation>
    <scope>NUCLEOTIDE SEQUENCE</scope>
    <source>
        <strain evidence="8">FatNI3</strain>
    </source>
</reference>
<protein>
    <recommendedName>
        <fullName evidence="3">Uridine phosphorylase</fullName>
        <ecNumber evidence="2">2.4.2.3</ecNumber>
    </recommendedName>
</protein>
<proteinExistence type="inferred from homology"/>
<dbReference type="InterPro" id="IPR035994">
    <property type="entry name" value="Nucleoside_phosphorylase_sf"/>
</dbReference>
<dbReference type="PANTHER" id="PTHR43691">
    <property type="entry name" value="URIDINE PHOSPHORYLASE"/>
    <property type="match status" value="1"/>
</dbReference>
<dbReference type="PANTHER" id="PTHR43691:SF11">
    <property type="entry name" value="FI09636P-RELATED"/>
    <property type="match status" value="1"/>
</dbReference>
<dbReference type="SUPFAM" id="SSF53167">
    <property type="entry name" value="Purine and uridine phosphorylases"/>
    <property type="match status" value="1"/>
</dbReference>
<dbReference type="InterPro" id="IPR000845">
    <property type="entry name" value="Nucleoside_phosphorylase_d"/>
</dbReference>
<dbReference type="GO" id="GO:0004850">
    <property type="term" value="F:uridine phosphorylase activity"/>
    <property type="evidence" value="ECO:0007669"/>
    <property type="project" value="UniProtKB-EC"/>
</dbReference>
<evidence type="ECO:0000256" key="5">
    <source>
        <dbReference type="ARBA" id="ARBA00022679"/>
    </source>
</evidence>
<sequence>MMKQPHILCTEEDIDKMVLLPGDPERVLRVAGFLDSWEEIAYNREFRTIKGTYKDMPITVTSTGIGGASATIALEELVACGAKYFIRIGSAGACQAYIDIGDLIIPTAAVREDGASRMYVKENYPAVASYDLIRAIDDTSKELGYRTYLGIARSHDSFYIDDELERMTYWNSKKVLGSDMETATLYTLGNLREVHVASILNNVVRYEADVKDGINDYVDDGDLAAEGEKKEIILALEAFYRLYESMMPI</sequence>
<comment type="similarity">
    <text evidence="1">Belongs to the PNP/UDP phosphorylase family.</text>
</comment>
<feature type="domain" description="Nucleoside phosphorylase" evidence="7">
    <location>
        <begin position="17"/>
        <end position="200"/>
    </location>
</feature>
<dbReference type="Pfam" id="PF01048">
    <property type="entry name" value="PNP_UDP_1"/>
    <property type="match status" value="1"/>
</dbReference>
<dbReference type="InterPro" id="IPR018016">
    <property type="entry name" value="Nucleoside_phosphorylase_CS"/>
</dbReference>
<dbReference type="KEGG" id="vpy:HZI73_23285"/>
<keyword evidence="9" id="KW-1185">Reference proteome</keyword>
<comment type="catalytic activity">
    <reaction evidence="6">
        <text>uridine + phosphate = alpha-D-ribose 1-phosphate + uracil</text>
        <dbReference type="Rhea" id="RHEA:24388"/>
        <dbReference type="ChEBI" id="CHEBI:16704"/>
        <dbReference type="ChEBI" id="CHEBI:17568"/>
        <dbReference type="ChEBI" id="CHEBI:43474"/>
        <dbReference type="ChEBI" id="CHEBI:57720"/>
        <dbReference type="EC" id="2.4.2.3"/>
    </reaction>
</comment>
<dbReference type="EMBL" id="CP058649">
    <property type="protein sequence ID" value="QUI25036.1"/>
    <property type="molecule type" value="Genomic_DNA"/>
</dbReference>
<evidence type="ECO:0000259" key="7">
    <source>
        <dbReference type="Pfam" id="PF01048"/>
    </source>
</evidence>
<evidence type="ECO:0000313" key="9">
    <source>
        <dbReference type="Proteomes" id="UP000683246"/>
    </source>
</evidence>
<accession>A0A8J8MNW8</accession>